<dbReference type="InParanoid" id="S5MJF0"/>
<dbReference type="Proteomes" id="UP000014983">
    <property type="component" value="Chromosome"/>
</dbReference>
<sequence>MYYLKCKILEESDIYLIVESNNIGYKGYKIFKENLDIDKEQFLYLINYKNEFSNELLFFNSKETRDISEIILSIKNIGITSIKKIFTILSIEEFKDICKNQDINKLLEKTKLTEINCKKIIQEIRSKVFKQKYNLKQMNIINSLNKLGYKLSDIYKVFNQIDLNLNEELILENAIFNLNYNGN</sequence>
<dbReference type="RefSeq" id="WP_020836337.1">
    <property type="nucleotide sequence ID" value="NC_021833.1"/>
</dbReference>
<keyword evidence="2" id="KW-1185">Reference proteome</keyword>
<dbReference type="EMBL" id="CP005076">
    <property type="protein sequence ID" value="AGR42105.1"/>
    <property type="molecule type" value="Genomic_DNA"/>
</dbReference>
<accession>S5MJF0</accession>
<dbReference type="PATRIC" id="fig|1276221.3.peg.398"/>
<dbReference type="STRING" id="1276221.SDIMI_v3c04010"/>
<evidence type="ECO:0000313" key="2">
    <source>
        <dbReference type="Proteomes" id="UP000014983"/>
    </source>
</evidence>
<protein>
    <submittedName>
        <fullName evidence="1">Holliday junction DNA helicase RuvA</fullName>
    </submittedName>
</protein>
<reference evidence="1 2" key="1">
    <citation type="journal article" date="2013" name="Genome Biol. Evol.">
        <title>Comparison of metabolic capacities and inference of gene content evolution in mosquito-associated Spiroplasma diminutum and S. taiwanense.</title>
        <authorList>
            <person name="Lo W.S."/>
            <person name="Ku C."/>
            <person name="Chen L.L."/>
            <person name="Chang T.H."/>
            <person name="Kuo C.H."/>
        </authorList>
    </citation>
    <scope>NUCLEOTIDE SEQUENCE [LARGE SCALE GENOMIC DNA]</scope>
    <source>
        <strain evidence="1">CUAS-1</strain>
    </source>
</reference>
<name>S5MJF0_9MOLU</name>
<dbReference type="eggNOG" id="COG0632">
    <property type="taxonomic scope" value="Bacteria"/>
</dbReference>
<keyword evidence="1" id="KW-0067">ATP-binding</keyword>
<dbReference type="OrthoDB" id="389406at2"/>
<dbReference type="HOGENOM" id="CLU_1440233_0_0_14"/>
<dbReference type="KEGG" id="sdi:SDIMI_v3c04010"/>
<organism evidence="1 2">
    <name type="scientific">Spiroplasma diminutum CUAS-1</name>
    <dbReference type="NCBI Taxonomy" id="1276221"/>
    <lineage>
        <taxon>Bacteria</taxon>
        <taxon>Bacillati</taxon>
        <taxon>Mycoplasmatota</taxon>
        <taxon>Mollicutes</taxon>
        <taxon>Entomoplasmatales</taxon>
        <taxon>Spiroplasmataceae</taxon>
        <taxon>Spiroplasma</taxon>
    </lineage>
</organism>
<dbReference type="SUPFAM" id="SSF47781">
    <property type="entry name" value="RuvA domain 2-like"/>
    <property type="match status" value="1"/>
</dbReference>
<keyword evidence="1" id="KW-0547">Nucleotide-binding</keyword>
<gene>
    <name evidence="1" type="primary">ruvA</name>
    <name evidence="1" type="ORF">SDIMI_v3c04010</name>
</gene>
<keyword evidence="1" id="KW-0378">Hydrolase</keyword>
<evidence type="ECO:0000313" key="1">
    <source>
        <dbReference type="EMBL" id="AGR42105.1"/>
    </source>
</evidence>
<dbReference type="InterPro" id="IPR010994">
    <property type="entry name" value="RuvA_2-like"/>
</dbReference>
<proteinExistence type="predicted"/>
<keyword evidence="1" id="KW-0347">Helicase</keyword>
<dbReference type="GO" id="GO:0004386">
    <property type="term" value="F:helicase activity"/>
    <property type="evidence" value="ECO:0007669"/>
    <property type="project" value="UniProtKB-KW"/>
</dbReference>
<dbReference type="AlphaFoldDB" id="S5MJF0"/>